<dbReference type="AlphaFoldDB" id="A0A7G9GUF9"/>
<evidence type="ECO:0000259" key="1">
    <source>
        <dbReference type="Pfam" id="PF01610"/>
    </source>
</evidence>
<dbReference type="RefSeq" id="WP_187422619.1">
    <property type="nucleotide sequence ID" value="NZ_CP060637.1"/>
</dbReference>
<dbReference type="Pfam" id="PF01610">
    <property type="entry name" value="DDE_Tnp_ISL3"/>
    <property type="match status" value="1"/>
</dbReference>
<organism evidence="3 4">
    <name type="scientific">Fusobacterium hominis</name>
    <dbReference type="NCBI Taxonomy" id="2764326"/>
    <lineage>
        <taxon>Bacteria</taxon>
        <taxon>Fusobacteriati</taxon>
        <taxon>Fusobacteriota</taxon>
        <taxon>Fusobacteriia</taxon>
        <taxon>Fusobacteriales</taxon>
        <taxon>Fusobacteriaceae</taxon>
        <taxon>Fusobacterium</taxon>
    </lineage>
</organism>
<sequence>MSQIYSIKNLLNIKDKNITFTENGISMENFKGVYSKIIHAKLSYSPNQCPHCHGKDIIKWGSKTSNIRLLKILEYNSILRLQKQRFRCKDCGKTFSTETDIVDKNCCISNDVKLAITLKLQKNISEKDIASDFNVSPNTVNRIINSFFKEHLPNKNYLPQALCFDEFKATNDCEGAMAFIFCNANNGDITDILPNRRLSYLKEYFSSFSLEARKKVKHIVIDIYKPYMTLVNDLFPNAKISLDRFHLVQLINRSFNKTRIKIMNQCKNKDERYYNKLKKFWSLLLKNCLDLKTERINRGRMFDYALLSEEEIVDIILSKNNELKIAYEIYQELLIAIQDRKFNNFKAIIEKYYYISNEIMKTSLKTFKKHLEYIENSLTYDYNNGLIEGINRKIKTIKRTAYGYKSFYHFRAKILISNNLLATK</sequence>
<dbReference type="InterPro" id="IPR002560">
    <property type="entry name" value="Transposase_DDE"/>
</dbReference>
<keyword evidence="4" id="KW-1185">Reference proteome</keyword>
<gene>
    <name evidence="3" type="ORF">H9Q81_05475</name>
</gene>
<accession>A0A7G9GUF9</accession>
<protein>
    <submittedName>
        <fullName evidence="3">ISL3 family transposase</fullName>
    </submittedName>
</protein>
<dbReference type="InterPro" id="IPR029261">
    <property type="entry name" value="Transposase_Znf"/>
</dbReference>
<dbReference type="Gene3D" id="1.10.10.60">
    <property type="entry name" value="Homeodomain-like"/>
    <property type="match status" value="1"/>
</dbReference>
<dbReference type="Pfam" id="PF14690">
    <property type="entry name" value="Zn_ribbon_ISL3"/>
    <property type="match status" value="1"/>
</dbReference>
<evidence type="ECO:0000313" key="4">
    <source>
        <dbReference type="Proteomes" id="UP000515913"/>
    </source>
</evidence>
<dbReference type="PANTHER" id="PTHR33498:SF1">
    <property type="entry name" value="TRANSPOSASE FOR INSERTION SEQUENCE ELEMENT IS1557"/>
    <property type="match status" value="1"/>
</dbReference>
<feature type="domain" description="Transposase IS204/IS1001/IS1096/IS1165 DDE" evidence="1">
    <location>
        <begin position="162"/>
        <end position="414"/>
    </location>
</feature>
<reference evidence="3 4" key="1">
    <citation type="submission" date="2020-08" db="EMBL/GenBank/DDBJ databases">
        <authorList>
            <person name="Liu C."/>
            <person name="Sun Q."/>
        </authorList>
    </citation>
    <scope>NUCLEOTIDE SEQUENCE [LARGE SCALE GENOMIC DNA]</scope>
    <source>
        <strain evidence="3 4">NSJ-57</strain>
    </source>
</reference>
<name>A0A7G9GUF9_9FUSO</name>
<dbReference type="InterPro" id="IPR047951">
    <property type="entry name" value="Transpos_ISL3"/>
</dbReference>
<feature type="domain" description="Transposase IS204/IS1001/IS1096/IS1165 zinc-finger" evidence="2">
    <location>
        <begin position="46"/>
        <end position="91"/>
    </location>
</feature>
<evidence type="ECO:0000259" key="2">
    <source>
        <dbReference type="Pfam" id="PF14690"/>
    </source>
</evidence>
<dbReference type="EMBL" id="CP060637">
    <property type="protein sequence ID" value="QNM14441.1"/>
    <property type="molecule type" value="Genomic_DNA"/>
</dbReference>
<dbReference type="Proteomes" id="UP000515913">
    <property type="component" value="Chromosome"/>
</dbReference>
<dbReference type="PANTHER" id="PTHR33498">
    <property type="entry name" value="TRANSPOSASE FOR INSERTION SEQUENCE ELEMENT IS1557"/>
    <property type="match status" value="1"/>
</dbReference>
<evidence type="ECO:0000313" key="3">
    <source>
        <dbReference type="EMBL" id="QNM14441.1"/>
    </source>
</evidence>
<dbReference type="KEGG" id="fho:H9Q81_05475"/>
<proteinExistence type="predicted"/>
<dbReference type="NCBIfam" id="NF033550">
    <property type="entry name" value="transpos_ISL3"/>
    <property type="match status" value="1"/>
</dbReference>